<feature type="compositionally biased region" description="Acidic residues" evidence="1">
    <location>
        <begin position="155"/>
        <end position="171"/>
    </location>
</feature>
<feature type="non-terminal residue" evidence="2">
    <location>
        <position position="1"/>
    </location>
</feature>
<protein>
    <submittedName>
        <fullName evidence="2">20486_t:CDS:1</fullName>
    </submittedName>
</protein>
<organism evidence="2 3">
    <name type="scientific">Gigaspora margarita</name>
    <dbReference type="NCBI Taxonomy" id="4874"/>
    <lineage>
        <taxon>Eukaryota</taxon>
        <taxon>Fungi</taxon>
        <taxon>Fungi incertae sedis</taxon>
        <taxon>Mucoromycota</taxon>
        <taxon>Glomeromycotina</taxon>
        <taxon>Glomeromycetes</taxon>
        <taxon>Diversisporales</taxon>
        <taxon>Gigasporaceae</taxon>
        <taxon>Gigaspora</taxon>
    </lineage>
</organism>
<evidence type="ECO:0000313" key="2">
    <source>
        <dbReference type="EMBL" id="CAG8734578.1"/>
    </source>
</evidence>
<name>A0ABN7V6B4_GIGMA</name>
<evidence type="ECO:0000313" key="3">
    <source>
        <dbReference type="Proteomes" id="UP000789901"/>
    </source>
</evidence>
<accession>A0ABN7V6B4</accession>
<dbReference type="Proteomes" id="UP000789901">
    <property type="component" value="Unassembled WGS sequence"/>
</dbReference>
<dbReference type="EMBL" id="CAJVQB010009873">
    <property type="protein sequence ID" value="CAG8734578.1"/>
    <property type="molecule type" value="Genomic_DNA"/>
</dbReference>
<evidence type="ECO:0000256" key="1">
    <source>
        <dbReference type="SAM" id="MobiDB-lite"/>
    </source>
</evidence>
<proteinExistence type="predicted"/>
<feature type="region of interest" description="Disordered" evidence="1">
    <location>
        <begin position="112"/>
        <end position="171"/>
    </location>
</feature>
<keyword evidence="3" id="KW-1185">Reference proteome</keyword>
<comment type="caution">
    <text evidence="2">The sequence shown here is derived from an EMBL/GenBank/DDBJ whole genome shotgun (WGS) entry which is preliminary data.</text>
</comment>
<reference evidence="2 3" key="1">
    <citation type="submission" date="2021-06" db="EMBL/GenBank/DDBJ databases">
        <authorList>
            <person name="Kallberg Y."/>
            <person name="Tangrot J."/>
            <person name="Rosling A."/>
        </authorList>
    </citation>
    <scope>NUCLEOTIDE SEQUENCE [LARGE SCALE GENOMIC DNA]</scope>
    <source>
        <strain evidence="2 3">120-4 pot B 10/14</strain>
    </source>
</reference>
<gene>
    <name evidence="2" type="ORF">GMARGA_LOCUS14725</name>
</gene>
<sequence>EEFEQLHYIPDPTPGKDLHYKSFKKLYGTTTIEEYRPSLKDAKLKNTKSGKTKVIMKHTVPFSPLLYVQKNIGITVVCAKCKKLRLLFSTKKLQLKEYKLLESFLDTIFNDQNNQPSDNRQSDDQLSDNLPSDDATADNVIARSNCPYRESIDVSNEEDINDEEDINKEEDINEEEYIYEEEYINKENEGGINEEVEGGINEENEVEINEEDEGEINKKNINEEMSEVRSKEISMEDLIYKLF</sequence>